<evidence type="ECO:0000259" key="8">
    <source>
        <dbReference type="Pfam" id="PF07715"/>
    </source>
</evidence>
<name>A0ABR6W597_9BACT</name>
<dbReference type="NCBIfam" id="TIGR04056">
    <property type="entry name" value="OMP_RagA_SusC"/>
    <property type="match status" value="1"/>
</dbReference>
<dbReference type="InterPro" id="IPR036942">
    <property type="entry name" value="Beta-barrel_TonB_sf"/>
</dbReference>
<dbReference type="Pfam" id="PF07715">
    <property type="entry name" value="Plug"/>
    <property type="match status" value="1"/>
</dbReference>
<evidence type="ECO:0000256" key="2">
    <source>
        <dbReference type="ARBA" id="ARBA00022448"/>
    </source>
</evidence>
<keyword evidence="6 7" id="KW-0998">Cell outer membrane</keyword>
<evidence type="ECO:0000256" key="6">
    <source>
        <dbReference type="ARBA" id="ARBA00023237"/>
    </source>
</evidence>
<dbReference type="InterPro" id="IPR008969">
    <property type="entry name" value="CarboxyPept-like_regulatory"/>
</dbReference>
<dbReference type="SUPFAM" id="SSF49464">
    <property type="entry name" value="Carboxypeptidase regulatory domain-like"/>
    <property type="match status" value="1"/>
</dbReference>
<evidence type="ECO:0000256" key="4">
    <source>
        <dbReference type="ARBA" id="ARBA00022692"/>
    </source>
</evidence>
<proteinExistence type="inferred from homology"/>
<dbReference type="InterPro" id="IPR012910">
    <property type="entry name" value="Plug_dom"/>
</dbReference>
<keyword evidence="10" id="KW-1185">Reference proteome</keyword>
<keyword evidence="4 7" id="KW-0812">Transmembrane</keyword>
<organism evidence="9 10">
    <name type="scientific">Spirosoma utsteinense</name>
    <dbReference type="NCBI Taxonomy" id="2585773"/>
    <lineage>
        <taxon>Bacteria</taxon>
        <taxon>Pseudomonadati</taxon>
        <taxon>Bacteroidota</taxon>
        <taxon>Cytophagia</taxon>
        <taxon>Cytophagales</taxon>
        <taxon>Cytophagaceae</taxon>
        <taxon>Spirosoma</taxon>
    </lineage>
</organism>
<comment type="caution">
    <text evidence="9">The sequence shown here is derived from an EMBL/GenBank/DDBJ whole genome shotgun (WGS) entry which is preliminary data.</text>
</comment>
<accession>A0ABR6W597</accession>
<comment type="similarity">
    <text evidence="7">Belongs to the TonB-dependent receptor family.</text>
</comment>
<evidence type="ECO:0000256" key="1">
    <source>
        <dbReference type="ARBA" id="ARBA00004571"/>
    </source>
</evidence>
<dbReference type="Gene3D" id="2.170.130.10">
    <property type="entry name" value="TonB-dependent receptor, plug domain"/>
    <property type="match status" value="1"/>
</dbReference>
<protein>
    <submittedName>
        <fullName evidence="9">TonB-linked SusC/RagA family outer membrane protein</fullName>
    </submittedName>
</protein>
<keyword evidence="2 7" id="KW-0813">Transport</keyword>
<dbReference type="PROSITE" id="PS52016">
    <property type="entry name" value="TONB_DEPENDENT_REC_3"/>
    <property type="match status" value="1"/>
</dbReference>
<dbReference type="SUPFAM" id="SSF56935">
    <property type="entry name" value="Porins"/>
    <property type="match status" value="1"/>
</dbReference>
<dbReference type="EMBL" id="VFIA01000011">
    <property type="protein sequence ID" value="MBC3791774.1"/>
    <property type="molecule type" value="Genomic_DNA"/>
</dbReference>
<keyword evidence="3 7" id="KW-1134">Transmembrane beta strand</keyword>
<gene>
    <name evidence="9" type="ORF">FH603_2282</name>
</gene>
<dbReference type="InterPro" id="IPR039426">
    <property type="entry name" value="TonB-dep_rcpt-like"/>
</dbReference>
<feature type="domain" description="TonB-dependent receptor plug" evidence="8">
    <location>
        <begin position="141"/>
        <end position="266"/>
    </location>
</feature>
<sequence length="1070" mass="116878">MSLFYRSSYGQDPYHGFFRNQCKLLLFLPLVLFSLASLASFAQTPTSRIRVTGNVSSQQDVQGIPGVSILVKGTATGTTTDASGNFAIDAPRAGTLIFSYIGYVKQEVPIGGKTKLSVRLLEDVNNLNEVVVVGYGQIKRADLSSAQTTISSADIQKTVNTTLEQALQGRSANVYVTQNTGQPGGGISVNIRGVNTINGSNEPLYVVDGVQISGAPGSPGSPAGSYGVSSSINPLAGLNPTDIESMEVLQGPSATAIYGSRATNGVVLITTKRGKAGQTKINYNFLYTLQDTPKLLPTLNLRDYAGLVNEYRQLNGQTPIPEFQDPSLLGEGTNWQRELFRQAPLIKHQLSLSGGTEKTTYYLSGEYFNQQGVAVGSAFNRYSMRLNVDNQTRSWLKIGTNLNLSKTEDRVTQTNNDLINLAIEQSPNIPLKNPDGSWGGPTNPQFAVNNPIAIANLIDNRVNRVNVLGGINADITLMKGLIFRNSFNGNAQFSTNNTFTPTYQLGTIINNTASASKGSGNNYYWNLNQLLQYDTKIGRHSIGGLISHEAQESTYENLSAGVQGFVTNNIPELSLGDPKTATNSSSKGSWGMESYLSRINYTYNDRYIVQAAFRADGSPSFAPNKRWGYFPSVSAAWRVSEEPFMKQIPQINEFKIRFETGLTGNQGNPGYFSALQPVATPWGTGYLARNYANPDYQWESTMTYNLGFNLNMFSNRIQLEGDFYLKKTDNLIMNIPLPTYMGTTGSGSIGPPLVNIGALENRGYGLTLNTVNVDRGGFKWSSNINVSGFRNKLSKLYAETATLDRPYWFMENFLARSVVGQPAFQFFGYQREGIFQTVEEINNSAIPAGNTVGVNSTWVGDIKYKDLNGDKIIDARDQTFIGNPWPKMTLGFTNNLSYQNFDLTVLLTGSYGNDIYNFVRFRNENPGRTNVGRGLLAGAIDYARLTNDAVNPTLINTNAQRPRITGADGNGNANRATQDYVEDGSYTRIKNIQLSYSVPKSLVSRQKVVQGLRVTAGVQNAFTLTKYKGYDPEVGAFVGSGSNPGSSVIGVDYGRYPLTRMYTLSVGIDL</sequence>
<dbReference type="InterPro" id="IPR037066">
    <property type="entry name" value="Plug_dom_sf"/>
</dbReference>
<comment type="subcellular location">
    <subcellularLocation>
        <location evidence="1 7">Cell outer membrane</location>
        <topology evidence="1 7">Multi-pass membrane protein</topology>
    </subcellularLocation>
</comment>
<dbReference type="InterPro" id="IPR023997">
    <property type="entry name" value="TonB-dep_OMP_SusC/RagA_CS"/>
</dbReference>
<evidence type="ECO:0000256" key="5">
    <source>
        <dbReference type="ARBA" id="ARBA00023136"/>
    </source>
</evidence>
<dbReference type="RefSeq" id="WP_186737557.1">
    <property type="nucleotide sequence ID" value="NZ_VFIA01000011.1"/>
</dbReference>
<dbReference type="InterPro" id="IPR023996">
    <property type="entry name" value="TonB-dep_OMP_SusC/RagA"/>
</dbReference>
<dbReference type="Gene3D" id="2.60.40.1120">
    <property type="entry name" value="Carboxypeptidase-like, regulatory domain"/>
    <property type="match status" value="1"/>
</dbReference>
<evidence type="ECO:0000313" key="9">
    <source>
        <dbReference type="EMBL" id="MBC3791774.1"/>
    </source>
</evidence>
<dbReference type="NCBIfam" id="TIGR04057">
    <property type="entry name" value="SusC_RagA_signa"/>
    <property type="match status" value="1"/>
</dbReference>
<evidence type="ECO:0000256" key="7">
    <source>
        <dbReference type="PROSITE-ProRule" id="PRU01360"/>
    </source>
</evidence>
<keyword evidence="5 7" id="KW-0472">Membrane</keyword>
<dbReference type="Gene3D" id="2.40.170.20">
    <property type="entry name" value="TonB-dependent receptor, beta-barrel domain"/>
    <property type="match status" value="1"/>
</dbReference>
<dbReference type="Pfam" id="PF13715">
    <property type="entry name" value="CarbopepD_reg_2"/>
    <property type="match status" value="1"/>
</dbReference>
<reference evidence="9 10" key="1">
    <citation type="submission" date="2019-06" db="EMBL/GenBank/DDBJ databases">
        <title>Spirosoma utsteinense sp. nov. isolated from Antarctic ice-free soils.</title>
        <authorList>
            <person name="Tahon G."/>
        </authorList>
    </citation>
    <scope>NUCLEOTIDE SEQUENCE [LARGE SCALE GENOMIC DNA]</scope>
    <source>
        <strain evidence="9 10">LMG 31447</strain>
    </source>
</reference>
<evidence type="ECO:0000256" key="3">
    <source>
        <dbReference type="ARBA" id="ARBA00022452"/>
    </source>
</evidence>
<evidence type="ECO:0000313" key="10">
    <source>
        <dbReference type="Proteomes" id="UP000700732"/>
    </source>
</evidence>
<dbReference type="Proteomes" id="UP000700732">
    <property type="component" value="Unassembled WGS sequence"/>
</dbReference>